<accession>A0A364Y2M7</accession>
<gene>
    <name evidence="1" type="ORF">DQQ10_12415</name>
</gene>
<organism evidence="1 2">
    <name type="scientific">Pseudochryseolinea flava</name>
    <dbReference type="NCBI Taxonomy" id="2059302"/>
    <lineage>
        <taxon>Bacteria</taxon>
        <taxon>Pseudomonadati</taxon>
        <taxon>Bacteroidota</taxon>
        <taxon>Cytophagia</taxon>
        <taxon>Cytophagales</taxon>
        <taxon>Fulvivirgaceae</taxon>
        <taxon>Pseudochryseolinea</taxon>
    </lineage>
</organism>
<name>A0A364Y2M7_9BACT</name>
<comment type="caution">
    <text evidence="1">The sequence shown here is derived from an EMBL/GenBank/DDBJ whole genome shotgun (WGS) entry which is preliminary data.</text>
</comment>
<evidence type="ECO:0000313" key="1">
    <source>
        <dbReference type="EMBL" id="RAW01030.1"/>
    </source>
</evidence>
<protein>
    <recommendedName>
        <fullName evidence="3">Ferrous iron transport protein A</fullName>
    </recommendedName>
</protein>
<sequence>MGTKQLRLSDAAQIKTRIGSFVGKPVNLVLSDNTAQTGLLEAVSESSIVLRNMRLKKMNFTLNQITEIYIDTNA</sequence>
<dbReference type="Proteomes" id="UP000251889">
    <property type="component" value="Unassembled WGS sequence"/>
</dbReference>
<dbReference type="RefSeq" id="WP_112747185.1">
    <property type="nucleotide sequence ID" value="NZ_QMFY01000005.1"/>
</dbReference>
<keyword evidence="2" id="KW-1185">Reference proteome</keyword>
<dbReference type="EMBL" id="QMFY01000005">
    <property type="protein sequence ID" value="RAW01030.1"/>
    <property type="molecule type" value="Genomic_DNA"/>
</dbReference>
<evidence type="ECO:0000313" key="2">
    <source>
        <dbReference type="Proteomes" id="UP000251889"/>
    </source>
</evidence>
<evidence type="ECO:0008006" key="3">
    <source>
        <dbReference type="Google" id="ProtNLM"/>
    </source>
</evidence>
<reference evidence="1 2" key="1">
    <citation type="submission" date="2018-06" db="EMBL/GenBank/DDBJ databases">
        <title>Chryseolinea flavus sp. nov., a member of the phylum Bacteroidetes isolated from soil.</title>
        <authorList>
            <person name="Li Y."/>
            <person name="Wang J."/>
        </authorList>
    </citation>
    <scope>NUCLEOTIDE SEQUENCE [LARGE SCALE GENOMIC DNA]</scope>
    <source>
        <strain evidence="1 2">SDU1-6</strain>
    </source>
</reference>
<dbReference type="AlphaFoldDB" id="A0A364Y2M7"/>
<dbReference type="OrthoDB" id="981794at2"/>
<proteinExistence type="predicted"/>